<comment type="caution">
    <text evidence="5">The sequence shown here is derived from an EMBL/GenBank/DDBJ whole genome shotgun (WGS) entry which is preliminary data.</text>
</comment>
<evidence type="ECO:0000256" key="1">
    <source>
        <dbReference type="ARBA" id="ARBA00023002"/>
    </source>
</evidence>
<dbReference type="InterPro" id="IPR008927">
    <property type="entry name" value="6-PGluconate_DH-like_C_sf"/>
</dbReference>
<organism evidence="5 6">
    <name type="scientific">Chitinophaga defluvii</name>
    <dbReference type="NCBI Taxonomy" id="3163343"/>
    <lineage>
        <taxon>Bacteria</taxon>
        <taxon>Pseudomonadati</taxon>
        <taxon>Bacteroidota</taxon>
        <taxon>Chitinophagia</taxon>
        <taxon>Chitinophagales</taxon>
        <taxon>Chitinophagaceae</taxon>
        <taxon>Chitinophaga</taxon>
    </lineage>
</organism>
<dbReference type="Proteomes" id="UP001549749">
    <property type="component" value="Unassembled WGS sequence"/>
</dbReference>
<proteinExistence type="predicted"/>
<dbReference type="InterPro" id="IPR013328">
    <property type="entry name" value="6PGD_dom2"/>
</dbReference>
<dbReference type="InterPro" id="IPR006108">
    <property type="entry name" value="3HC_DH_C"/>
</dbReference>
<dbReference type="InterPro" id="IPR006176">
    <property type="entry name" value="3-OHacyl-CoA_DH_NAD-bd"/>
</dbReference>
<keyword evidence="2" id="KW-0812">Transmembrane</keyword>
<accession>A0ABV2SZ09</accession>
<dbReference type="RefSeq" id="WP_354658662.1">
    <property type="nucleotide sequence ID" value="NZ_JBEXAC010000001.1"/>
</dbReference>
<feature type="domain" description="3-hydroxyacyl-CoA dehydrogenase C-terminal" evidence="3">
    <location>
        <begin position="192"/>
        <end position="290"/>
    </location>
</feature>
<dbReference type="Pfam" id="PF00725">
    <property type="entry name" value="3HCDH"/>
    <property type="match status" value="1"/>
</dbReference>
<dbReference type="Gene3D" id="3.40.50.720">
    <property type="entry name" value="NAD(P)-binding Rossmann-like Domain"/>
    <property type="match status" value="1"/>
</dbReference>
<keyword evidence="6" id="KW-1185">Reference proteome</keyword>
<dbReference type="SUPFAM" id="SSF51735">
    <property type="entry name" value="NAD(P)-binding Rossmann-fold domains"/>
    <property type="match status" value="1"/>
</dbReference>
<evidence type="ECO:0000313" key="5">
    <source>
        <dbReference type="EMBL" id="MET6996015.1"/>
    </source>
</evidence>
<dbReference type="Gene3D" id="1.10.1040.10">
    <property type="entry name" value="N-(1-d-carboxylethyl)-l-norvaline Dehydrogenase, domain 2"/>
    <property type="match status" value="1"/>
</dbReference>
<reference evidence="5 6" key="1">
    <citation type="submission" date="2024-06" db="EMBL/GenBank/DDBJ databases">
        <title>Chitinophaga defluvii sp. nov., isolated from municipal sewage.</title>
        <authorList>
            <person name="Zhang L."/>
        </authorList>
    </citation>
    <scope>NUCLEOTIDE SEQUENCE [LARGE SCALE GENOMIC DNA]</scope>
    <source>
        <strain evidence="5 6">H8</strain>
    </source>
</reference>
<feature type="transmembrane region" description="Helical" evidence="2">
    <location>
        <begin position="12"/>
        <end position="32"/>
    </location>
</feature>
<dbReference type="PANTHER" id="PTHR48075:SF5">
    <property type="entry name" value="3-HYDROXYBUTYRYL-COA DEHYDROGENASE"/>
    <property type="match status" value="1"/>
</dbReference>
<dbReference type="InterPro" id="IPR022694">
    <property type="entry name" value="3-OHacyl-CoA_DH"/>
</dbReference>
<dbReference type="PANTHER" id="PTHR48075">
    <property type="entry name" value="3-HYDROXYACYL-COA DEHYDROGENASE FAMILY PROTEIN"/>
    <property type="match status" value="1"/>
</dbReference>
<keyword evidence="1" id="KW-0560">Oxidoreductase</keyword>
<sequence length="331" mass="37001">MRAKYIPADICIGVVGLGLMGSSIVVALLAAGHPVKAIAPLPAEEAEAPARILAQLQHCAAAGLLEAPIEDYQARLIISGDYHQLKDCRLVLECVIEKQDIKALVYRRITDVVSDDAVISSNTSAIPISVLQEQVLHPERFLGIHWAEPAYATRFLEITCGVQTAAKYADWVYELSRCWGKEATLLRKDIRGFITNRLMYAVYREALSLVADQRATLEDVDKSFRYDTGSWITLMGIFRRMDFNGISDYAAIFRTIFPTLSNSEEVPMLMQRMVDIHAKGIHNQKGLYEYTAAEAREWEAAFALFNRDICQLAALYPEEELHATESNGQSL</sequence>
<evidence type="ECO:0000256" key="2">
    <source>
        <dbReference type="SAM" id="Phobius"/>
    </source>
</evidence>
<keyword evidence="2" id="KW-0472">Membrane</keyword>
<dbReference type="Pfam" id="PF02737">
    <property type="entry name" value="3HCDH_N"/>
    <property type="match status" value="1"/>
</dbReference>
<evidence type="ECO:0000259" key="4">
    <source>
        <dbReference type="Pfam" id="PF02737"/>
    </source>
</evidence>
<evidence type="ECO:0000313" key="6">
    <source>
        <dbReference type="Proteomes" id="UP001549749"/>
    </source>
</evidence>
<keyword evidence="2" id="KW-1133">Transmembrane helix</keyword>
<gene>
    <name evidence="5" type="ORF">ABR189_01485</name>
</gene>
<feature type="domain" description="3-hydroxyacyl-CoA dehydrogenase NAD binding" evidence="4">
    <location>
        <begin position="12"/>
        <end position="189"/>
    </location>
</feature>
<dbReference type="SUPFAM" id="SSF48179">
    <property type="entry name" value="6-phosphogluconate dehydrogenase C-terminal domain-like"/>
    <property type="match status" value="1"/>
</dbReference>
<evidence type="ECO:0000259" key="3">
    <source>
        <dbReference type="Pfam" id="PF00725"/>
    </source>
</evidence>
<name>A0ABV2SZ09_9BACT</name>
<dbReference type="EMBL" id="JBEXAC010000001">
    <property type="protein sequence ID" value="MET6996015.1"/>
    <property type="molecule type" value="Genomic_DNA"/>
</dbReference>
<dbReference type="InterPro" id="IPR036291">
    <property type="entry name" value="NAD(P)-bd_dom_sf"/>
</dbReference>
<dbReference type="PIRSF" id="PIRSF000105">
    <property type="entry name" value="HCDH"/>
    <property type="match status" value="1"/>
</dbReference>
<protein>
    <submittedName>
        <fullName evidence="5">3-hydroxyacyl-CoA dehydrogenase family protein</fullName>
    </submittedName>
</protein>